<feature type="compositionally biased region" description="Polar residues" evidence="1">
    <location>
        <begin position="1"/>
        <end position="13"/>
    </location>
</feature>
<comment type="caution">
    <text evidence="2">The sequence shown here is derived from an EMBL/GenBank/DDBJ whole genome shotgun (WGS) entry which is preliminary data.</text>
</comment>
<reference evidence="2" key="2">
    <citation type="submission" date="2020-09" db="EMBL/GenBank/DDBJ databases">
        <authorList>
            <person name="Sun Q."/>
            <person name="Zhou Y."/>
        </authorList>
    </citation>
    <scope>NUCLEOTIDE SEQUENCE</scope>
    <source>
        <strain evidence="2">CGMCC 4.7403</strain>
    </source>
</reference>
<evidence type="ECO:0000256" key="1">
    <source>
        <dbReference type="SAM" id="MobiDB-lite"/>
    </source>
</evidence>
<protein>
    <submittedName>
        <fullName evidence="2">Uncharacterized protein</fullName>
    </submittedName>
</protein>
<keyword evidence="3" id="KW-1185">Reference proteome</keyword>
<dbReference type="Proteomes" id="UP000603227">
    <property type="component" value="Unassembled WGS sequence"/>
</dbReference>
<dbReference type="EMBL" id="BNAT01000019">
    <property type="protein sequence ID" value="GHE34188.1"/>
    <property type="molecule type" value="Genomic_DNA"/>
</dbReference>
<name>A0A918Z1Q0_9ACTN</name>
<feature type="region of interest" description="Disordered" evidence="1">
    <location>
        <begin position="1"/>
        <end position="78"/>
    </location>
</feature>
<reference evidence="2" key="1">
    <citation type="journal article" date="2014" name="Int. J. Syst. Evol. Microbiol.">
        <title>Complete genome sequence of Corynebacterium casei LMG S-19264T (=DSM 44701T), isolated from a smear-ripened cheese.</title>
        <authorList>
            <consortium name="US DOE Joint Genome Institute (JGI-PGF)"/>
            <person name="Walter F."/>
            <person name="Albersmeier A."/>
            <person name="Kalinowski J."/>
            <person name="Ruckert C."/>
        </authorList>
    </citation>
    <scope>NUCLEOTIDE SEQUENCE</scope>
    <source>
        <strain evidence="2">CGMCC 4.7403</strain>
    </source>
</reference>
<organism evidence="2 3">
    <name type="scientific">Streptomyces capitiformicae</name>
    <dbReference type="NCBI Taxonomy" id="2014920"/>
    <lineage>
        <taxon>Bacteria</taxon>
        <taxon>Bacillati</taxon>
        <taxon>Actinomycetota</taxon>
        <taxon>Actinomycetes</taxon>
        <taxon>Kitasatosporales</taxon>
        <taxon>Streptomycetaceae</taxon>
        <taxon>Streptomyces</taxon>
    </lineage>
</organism>
<evidence type="ECO:0000313" key="3">
    <source>
        <dbReference type="Proteomes" id="UP000603227"/>
    </source>
</evidence>
<proteinExistence type="predicted"/>
<sequence length="78" mass="8141">MTTALTQSATTSRAPGCRTCAGRPSERLYSIGTGQPRSLAKADDVAAEAGQDAHVHQSLSDDQYVVVRPVADNEAGQP</sequence>
<accession>A0A918Z1Q0</accession>
<gene>
    <name evidence="2" type="ORF">GCM10017771_51620</name>
</gene>
<evidence type="ECO:0000313" key="2">
    <source>
        <dbReference type="EMBL" id="GHE34188.1"/>
    </source>
</evidence>
<dbReference type="RefSeq" id="WP_189784833.1">
    <property type="nucleotide sequence ID" value="NZ_BNAT01000019.1"/>
</dbReference>
<dbReference type="AlphaFoldDB" id="A0A918Z1Q0"/>